<dbReference type="Proteomes" id="UP000219020">
    <property type="component" value="Unassembled WGS sequence"/>
</dbReference>
<protein>
    <submittedName>
        <fullName evidence="1">Uncharacterized protein</fullName>
    </submittedName>
</protein>
<dbReference type="AlphaFoldDB" id="A0A2A5SZ37"/>
<name>A0A2A5SZ37_9GAMM</name>
<comment type="caution">
    <text evidence="1">The sequence shown here is derived from an EMBL/GenBank/DDBJ whole genome shotgun (WGS) entry which is preliminary data.</text>
</comment>
<proteinExistence type="predicted"/>
<dbReference type="EMBL" id="NBYY01000039">
    <property type="protein sequence ID" value="PCS21165.1"/>
    <property type="molecule type" value="Genomic_DNA"/>
</dbReference>
<organism evidence="1 2">
    <name type="scientific">Candidatus Enterovibrio escicola</name>
    <dbReference type="NCBI Taxonomy" id="1927127"/>
    <lineage>
        <taxon>Bacteria</taxon>
        <taxon>Pseudomonadati</taxon>
        <taxon>Pseudomonadota</taxon>
        <taxon>Gammaproteobacteria</taxon>
        <taxon>Vibrionales</taxon>
        <taxon>Vibrionaceae</taxon>
        <taxon>Enterovibrio</taxon>
    </lineage>
</organism>
<evidence type="ECO:0000313" key="2">
    <source>
        <dbReference type="Proteomes" id="UP000219020"/>
    </source>
</evidence>
<evidence type="ECO:0000313" key="1">
    <source>
        <dbReference type="EMBL" id="PCS21165.1"/>
    </source>
</evidence>
<keyword evidence="2" id="KW-1185">Reference proteome</keyword>
<gene>
    <name evidence="1" type="ORF">BTN49_3312</name>
</gene>
<accession>A0A2A5SZ37</accession>
<reference evidence="2" key="1">
    <citation type="submission" date="2017-04" db="EMBL/GenBank/DDBJ databases">
        <title>Genome evolution of the luminous symbionts of deep sea anglerfish.</title>
        <authorList>
            <person name="Hendry T.A."/>
        </authorList>
    </citation>
    <scope>NUCLEOTIDE SEQUENCE [LARGE SCALE GENOMIC DNA]</scope>
</reference>
<sequence>MQYQGVVVDPMQPIGQYYINVHCQGVPVNDLKARKSKGTA</sequence>